<feature type="compositionally biased region" description="Acidic residues" evidence="1">
    <location>
        <begin position="370"/>
        <end position="386"/>
    </location>
</feature>
<dbReference type="OrthoDB" id="2156019at2759"/>
<proteinExistence type="predicted"/>
<feature type="region of interest" description="Disordered" evidence="1">
    <location>
        <begin position="328"/>
        <end position="391"/>
    </location>
</feature>
<comment type="caution">
    <text evidence="3">The sequence shown here is derived from an EMBL/GenBank/DDBJ whole genome shotgun (WGS) entry which is preliminary data.</text>
</comment>
<organism evidence="3 4">
    <name type="scientific">Rhizoclosmatium globosum</name>
    <dbReference type="NCBI Taxonomy" id="329046"/>
    <lineage>
        <taxon>Eukaryota</taxon>
        <taxon>Fungi</taxon>
        <taxon>Fungi incertae sedis</taxon>
        <taxon>Chytridiomycota</taxon>
        <taxon>Chytridiomycota incertae sedis</taxon>
        <taxon>Chytridiomycetes</taxon>
        <taxon>Chytridiales</taxon>
        <taxon>Chytriomycetaceae</taxon>
        <taxon>Rhizoclosmatium</taxon>
    </lineage>
</organism>
<feature type="compositionally biased region" description="Acidic residues" evidence="1">
    <location>
        <begin position="252"/>
        <end position="261"/>
    </location>
</feature>
<dbReference type="InterPro" id="IPR054113">
    <property type="entry name" value="ORC6_cyclin-like_2nd"/>
</dbReference>
<feature type="region of interest" description="Disordered" evidence="1">
    <location>
        <begin position="1"/>
        <end position="22"/>
    </location>
</feature>
<accession>A0A1Y2CLF7</accession>
<dbReference type="Proteomes" id="UP000193642">
    <property type="component" value="Unassembled WGS sequence"/>
</dbReference>
<name>A0A1Y2CLF7_9FUNG</name>
<evidence type="ECO:0000259" key="2">
    <source>
        <dbReference type="Pfam" id="PF21913"/>
    </source>
</evidence>
<dbReference type="EMBL" id="MCGO01000013">
    <property type="protein sequence ID" value="ORY47862.1"/>
    <property type="molecule type" value="Genomic_DNA"/>
</dbReference>
<dbReference type="Pfam" id="PF21913">
    <property type="entry name" value="ORC6_2nd"/>
    <property type="match status" value="1"/>
</dbReference>
<feature type="region of interest" description="Disordered" evidence="1">
    <location>
        <begin position="209"/>
        <end position="302"/>
    </location>
</feature>
<feature type="domain" description="ORC6 second cyclin-like" evidence="2">
    <location>
        <begin position="116"/>
        <end position="191"/>
    </location>
</feature>
<dbReference type="Gene3D" id="1.10.472.10">
    <property type="entry name" value="Cyclin-like"/>
    <property type="match status" value="1"/>
</dbReference>
<feature type="compositionally biased region" description="Low complexity" evidence="1">
    <location>
        <begin position="273"/>
        <end position="297"/>
    </location>
</feature>
<reference evidence="3 4" key="1">
    <citation type="submission" date="2016-07" db="EMBL/GenBank/DDBJ databases">
        <title>Pervasive Adenine N6-methylation of Active Genes in Fungi.</title>
        <authorList>
            <consortium name="DOE Joint Genome Institute"/>
            <person name="Mondo S.J."/>
            <person name="Dannebaum R.O."/>
            <person name="Kuo R.C."/>
            <person name="Labutti K."/>
            <person name="Haridas S."/>
            <person name="Kuo A."/>
            <person name="Salamov A."/>
            <person name="Ahrendt S.R."/>
            <person name="Lipzen A."/>
            <person name="Sullivan W."/>
            <person name="Andreopoulos W.B."/>
            <person name="Clum A."/>
            <person name="Lindquist E."/>
            <person name="Daum C."/>
            <person name="Ramamoorthy G.K."/>
            <person name="Gryganskyi A."/>
            <person name="Culley D."/>
            <person name="Magnuson J.K."/>
            <person name="James T.Y."/>
            <person name="O'Malley M.A."/>
            <person name="Stajich J.E."/>
            <person name="Spatafora J.W."/>
            <person name="Visel A."/>
            <person name="Grigoriev I.V."/>
        </authorList>
    </citation>
    <scope>NUCLEOTIDE SEQUENCE [LARGE SCALE GENOMIC DNA]</scope>
    <source>
        <strain evidence="3 4">JEL800</strain>
    </source>
</reference>
<dbReference type="AlphaFoldDB" id="A0A1Y2CLF7"/>
<feature type="compositionally biased region" description="Low complexity" evidence="1">
    <location>
        <begin position="223"/>
        <end position="246"/>
    </location>
</feature>
<gene>
    <name evidence="3" type="ORF">BCR33DRAFT_782924</name>
</gene>
<protein>
    <recommendedName>
        <fullName evidence="2">ORC6 second cyclin-like domain-containing protein</fullName>
    </recommendedName>
</protein>
<sequence length="459" mass="49728">MELPPTTTTTTTSSSSTKSRRFQSSDEVQQLIDKLCLENVSTVVVDGARSLVNKCASRQIGLNSRARAALALQVSLGSRGPGVQDDLIRFASVSKKDYLREMVQVKALCGNTEDALSVTSLCLQYGCINIQRDAQNLLRDFIAANPESKAKQETVAAVFLACAQAAGEKTRETKLITDHNLNSTYFHKVWNILMKPGFHPIFERIAQNTVKGTPGKSTRAHRATGTTPKASSSSATTPTRGATRSRAQLDVMDNDDDEDDFANVAPPPPPRSRTPQPSASMSAKRPSAPSTPSTRTATQKKTGDLDDILIHGAVAPAAESVQADDLMDLSNQDDGSKTPVAAKRVARGGFRSKNATPMSPKSKRKHGAVADEDEEDDDDARMEEVDECPRIRNPLIANQSLINRLEDEGRSKRCQRVDKWLAETRILVAQKLKEKAELAQQAAEAAAATATAANEDEME</sequence>
<feature type="compositionally biased region" description="Low complexity" evidence="1">
    <location>
        <begin position="1"/>
        <end position="17"/>
    </location>
</feature>
<evidence type="ECO:0000313" key="4">
    <source>
        <dbReference type="Proteomes" id="UP000193642"/>
    </source>
</evidence>
<evidence type="ECO:0000313" key="3">
    <source>
        <dbReference type="EMBL" id="ORY47862.1"/>
    </source>
</evidence>
<evidence type="ECO:0000256" key="1">
    <source>
        <dbReference type="SAM" id="MobiDB-lite"/>
    </source>
</evidence>
<keyword evidence="4" id="KW-1185">Reference proteome</keyword>